<dbReference type="Gene3D" id="3.40.50.300">
    <property type="entry name" value="P-loop containing nucleotide triphosphate hydrolases"/>
    <property type="match status" value="2"/>
</dbReference>
<evidence type="ECO:0000313" key="12">
    <source>
        <dbReference type="Proteomes" id="UP001303046"/>
    </source>
</evidence>
<dbReference type="InterPro" id="IPR036640">
    <property type="entry name" value="ABC1_TM_sf"/>
</dbReference>
<dbReference type="SMART" id="SM00382">
    <property type="entry name" value="AAA"/>
    <property type="match status" value="2"/>
</dbReference>
<evidence type="ECO:0000256" key="2">
    <source>
        <dbReference type="ARBA" id="ARBA00022448"/>
    </source>
</evidence>
<keyword evidence="5" id="KW-0067">ATP-binding</keyword>
<sequence>MHQDRRNTPRRWRFFWILPFRLKPSVSNMGAPSSALWDFCGFVNGSSFRTKYFFDDSTMTLTPCGEFALVVTQSFPLLFFTISNMMLISTGFPRFEEHSVISRIFTSKIFISVVTVISMTASFPVTLLTRFHVKPVLLIEYGILAFIWTTFASLWTYSKIAKSWTRTRGLTIATFFASKVFYLITINRWILYGFNDPRTYILFGVSMAHIFGSVVNFIEWRQYKTLQRLRSDSDGYLQLQGCSDESAGFLSRIFFCWTNVLIQKGGKLQLHSIDDVFLLPPSLEVARIEHEMVENSPTFFSDGQHFSLSSALLSTYGFAFFSLGILRLASDGFTFAGPILLHVLVEILENPAPNSLGFVYAGLMVLCSFLAALFSANFFFYMQKISLKVRTATVTAIYDKLLMVPVSEMSKFSSGMILNFISTDVDRIVNFCNSFHAFWSLPVQLGIALYLLYREVGMAFLAGVMVAIILIPLNKKVTDSIGRMSVKLMHWKDQRIKLVRETIEGIRALKASAWEHCFEKKINEMREKELKYLKARKYLDAVCVYLWASAPLLITISILTAYTLSLHEKLTAAKAFTCLALVNILIMPLNAFPWVLNGLVEALVSLRRLMRLFALNNMDVHDVYTLSGDKDTLMYVREGNFFWRGSKQAISGVSFYGKKGKIIGITGDVGSGKSTLLLGLLGETKSLTECIGITQDSVSNGIGYLGQERWLYRGTVRDNITAGKDFDAKLYDAVLKMTCLQRDINLMPGGDLYEISDSGATLSGGQRTRVALARALYQDNSLYLLDEPIASLDRRVADYVWVEAIEKRLRDRGRLVIVATHDARVLARTDEIIVLGSDGKVAKKGSPEQILGTEVMKLGVDEEESGVETELERVVLQDEERQVGRVRASVANAYIQATGPFLSAVILVALCLMQLSKNAADWWLSRWTEGQSNITENSSSPGLNRLLFGPRNIDLLEEEQMDRSIYFLIVYAGIATANTIFTCIRAFLFAYGGIQAARHLHSNLLHKLLKASLSWWDRTPSGRVINRICADVYTCDDNLPFQLNILLASLSNLLGTLVITIMGLPLMTPVILILLTVYYFIQKYYRLTTVELKRLTSLSLSPFYSLLCDTVNGLVTIRAQRFVERFAKELRERLTVNIRAQFSTLAASQWLSVRLSLIAVGIVAAISFSAVVQHQILGVDSGLVALAITYALSLTSLLNGLLGSFIETEKEMVAVERINDYLTNIPEEQNEHKDETHMQFAGKIEFKNVFLRYSRYLPLALDDINISIEAGEKVAIIGRTGSGKSSLFQALLRMVSIESGQILLDGVDTASLSLPVLRRIFGVVPQHPFIFSGSLYENLAIGCEYVTEDQVASIARVTLLDSLMTRIGGLNGQIEESGKNVSFGERQIISICRILLARCKVVLIDEATSHLDGAVHRQMMSLISTHLPTATVICITHGMDGLSDFDAVVEMENGKVISKGPPIVDNISHEVLS</sequence>
<feature type="transmembrane region" description="Helical" evidence="8">
    <location>
        <begin position="1182"/>
        <end position="1202"/>
    </location>
</feature>
<feature type="transmembrane region" description="Helical" evidence="8">
    <location>
        <begin position="357"/>
        <end position="380"/>
    </location>
</feature>
<dbReference type="PANTHER" id="PTHR24223">
    <property type="entry name" value="ATP-BINDING CASSETTE SUB-FAMILY C"/>
    <property type="match status" value="1"/>
</dbReference>
<dbReference type="PANTHER" id="PTHR24223:SF330">
    <property type="entry name" value="ATP-BINDING CASSETTE SUB-FAMILY C MEMBER 10"/>
    <property type="match status" value="1"/>
</dbReference>
<dbReference type="InterPro" id="IPR003439">
    <property type="entry name" value="ABC_transporter-like_ATP-bd"/>
</dbReference>
<feature type="transmembrane region" description="Helical" evidence="8">
    <location>
        <begin position="137"/>
        <end position="157"/>
    </location>
</feature>
<protein>
    <recommendedName>
        <fullName evidence="13">ABC transporter, ATP-binding protein</fullName>
    </recommendedName>
</protein>
<feature type="domain" description="ABC transporter" evidence="9">
    <location>
        <begin position="618"/>
        <end position="863"/>
    </location>
</feature>
<comment type="caution">
    <text evidence="11">The sequence shown here is derived from an EMBL/GenBank/DDBJ whole genome shotgun (WGS) entry which is preliminary data.</text>
</comment>
<keyword evidence="3 8" id="KW-0812">Transmembrane</keyword>
<dbReference type="CDD" id="cd18605">
    <property type="entry name" value="ABC_6TM_MRP7_D2_like"/>
    <property type="match status" value="1"/>
</dbReference>
<comment type="subcellular location">
    <subcellularLocation>
        <location evidence="1">Membrane</location>
    </subcellularLocation>
</comment>
<dbReference type="InterPro" id="IPR003593">
    <property type="entry name" value="AAA+_ATPase"/>
</dbReference>
<feature type="domain" description="ABC transporter" evidence="9">
    <location>
        <begin position="1244"/>
        <end position="1471"/>
    </location>
</feature>
<dbReference type="CDD" id="cd18598">
    <property type="entry name" value="ABC_6TM_MRP7_D1_like"/>
    <property type="match status" value="1"/>
</dbReference>
<evidence type="ECO:0000256" key="7">
    <source>
        <dbReference type="ARBA" id="ARBA00023136"/>
    </source>
</evidence>
<gene>
    <name evidence="11" type="primary">Necator_chrV.g19615</name>
    <name evidence="11" type="ORF">RB195_014823</name>
</gene>
<dbReference type="InterPro" id="IPR011527">
    <property type="entry name" value="ABC1_TM_dom"/>
</dbReference>
<keyword evidence="7 8" id="KW-0472">Membrane</keyword>
<keyword evidence="2" id="KW-0813">Transport</keyword>
<keyword evidence="6 8" id="KW-1133">Transmembrane helix</keyword>
<dbReference type="Gene3D" id="1.20.1560.10">
    <property type="entry name" value="ABC transporter type 1, transmembrane domain"/>
    <property type="match status" value="2"/>
</dbReference>
<evidence type="ECO:0008006" key="13">
    <source>
        <dbReference type="Google" id="ProtNLM"/>
    </source>
</evidence>
<dbReference type="PROSITE" id="PS50893">
    <property type="entry name" value="ABC_TRANSPORTER_2"/>
    <property type="match status" value="2"/>
</dbReference>
<proteinExistence type="predicted"/>
<dbReference type="SUPFAM" id="SSF52540">
    <property type="entry name" value="P-loop containing nucleoside triphosphate hydrolases"/>
    <property type="match status" value="2"/>
</dbReference>
<reference evidence="11 12" key="1">
    <citation type="submission" date="2023-08" db="EMBL/GenBank/DDBJ databases">
        <title>A Necator americanus chromosomal reference genome.</title>
        <authorList>
            <person name="Ilik V."/>
            <person name="Petrzelkova K.J."/>
            <person name="Pardy F."/>
            <person name="Fuh T."/>
            <person name="Niatou-Singa F.S."/>
            <person name="Gouil Q."/>
            <person name="Baker L."/>
            <person name="Ritchie M.E."/>
            <person name="Jex A.R."/>
            <person name="Gazzola D."/>
            <person name="Li H."/>
            <person name="Toshio Fujiwara R."/>
            <person name="Zhan B."/>
            <person name="Aroian R.V."/>
            <person name="Pafco B."/>
            <person name="Schwarz E.M."/>
        </authorList>
    </citation>
    <scope>NUCLEOTIDE SEQUENCE [LARGE SCALE GENOMIC DNA]</scope>
    <source>
        <strain evidence="11 12">Aroian</strain>
        <tissue evidence="11">Whole animal</tissue>
    </source>
</reference>
<feature type="transmembrane region" description="Helical" evidence="8">
    <location>
        <begin position="584"/>
        <end position="604"/>
    </location>
</feature>
<evidence type="ECO:0000256" key="1">
    <source>
        <dbReference type="ARBA" id="ARBA00004370"/>
    </source>
</evidence>
<feature type="transmembrane region" description="Helical" evidence="8">
    <location>
        <begin position="428"/>
        <end position="450"/>
    </location>
</feature>
<feature type="transmembrane region" description="Helical" evidence="8">
    <location>
        <begin position="1053"/>
        <end position="1081"/>
    </location>
</feature>
<evidence type="ECO:0000256" key="6">
    <source>
        <dbReference type="ARBA" id="ARBA00022989"/>
    </source>
</evidence>
<feature type="transmembrane region" description="Helical" evidence="8">
    <location>
        <begin position="538"/>
        <end position="564"/>
    </location>
</feature>
<evidence type="ECO:0000256" key="8">
    <source>
        <dbReference type="SAM" id="Phobius"/>
    </source>
</evidence>
<accession>A0ABR1E305</accession>
<evidence type="ECO:0000259" key="10">
    <source>
        <dbReference type="PROSITE" id="PS50929"/>
    </source>
</evidence>
<feature type="transmembrane region" description="Helical" evidence="8">
    <location>
        <begin position="1155"/>
        <end position="1176"/>
    </location>
</feature>
<evidence type="ECO:0000256" key="4">
    <source>
        <dbReference type="ARBA" id="ARBA00022741"/>
    </source>
</evidence>
<feature type="transmembrane region" description="Helical" evidence="8">
    <location>
        <begin position="169"/>
        <end position="194"/>
    </location>
</feature>
<dbReference type="InterPro" id="IPR017871">
    <property type="entry name" value="ABC_transporter-like_CS"/>
</dbReference>
<organism evidence="11 12">
    <name type="scientific">Necator americanus</name>
    <name type="common">Human hookworm</name>
    <dbReference type="NCBI Taxonomy" id="51031"/>
    <lineage>
        <taxon>Eukaryota</taxon>
        <taxon>Metazoa</taxon>
        <taxon>Ecdysozoa</taxon>
        <taxon>Nematoda</taxon>
        <taxon>Chromadorea</taxon>
        <taxon>Rhabditida</taxon>
        <taxon>Rhabditina</taxon>
        <taxon>Rhabditomorpha</taxon>
        <taxon>Strongyloidea</taxon>
        <taxon>Ancylostomatidae</taxon>
        <taxon>Bunostominae</taxon>
        <taxon>Necator</taxon>
    </lineage>
</organism>
<dbReference type="InterPro" id="IPR050173">
    <property type="entry name" value="ABC_transporter_C-like"/>
</dbReference>
<dbReference type="SUPFAM" id="SSF90123">
    <property type="entry name" value="ABC transporter transmembrane region"/>
    <property type="match status" value="2"/>
</dbReference>
<feature type="domain" description="ABC transmembrane type-1" evidence="10">
    <location>
        <begin position="904"/>
        <end position="1210"/>
    </location>
</feature>
<feature type="transmembrane region" description="Helical" evidence="8">
    <location>
        <begin position="965"/>
        <end position="988"/>
    </location>
</feature>
<keyword evidence="4" id="KW-0547">Nucleotide-binding</keyword>
<evidence type="ECO:0000259" key="9">
    <source>
        <dbReference type="PROSITE" id="PS50893"/>
    </source>
</evidence>
<dbReference type="Pfam" id="PF00005">
    <property type="entry name" value="ABC_tran"/>
    <property type="match status" value="2"/>
</dbReference>
<dbReference type="PROSITE" id="PS50929">
    <property type="entry name" value="ABC_TM1F"/>
    <property type="match status" value="2"/>
</dbReference>
<feature type="domain" description="ABC transmembrane type-1" evidence="10">
    <location>
        <begin position="325"/>
        <end position="601"/>
    </location>
</feature>
<dbReference type="PROSITE" id="PS00211">
    <property type="entry name" value="ABC_TRANSPORTER_1"/>
    <property type="match status" value="1"/>
</dbReference>
<dbReference type="Proteomes" id="UP001303046">
    <property type="component" value="Unassembled WGS sequence"/>
</dbReference>
<name>A0ABR1E305_NECAM</name>
<keyword evidence="12" id="KW-1185">Reference proteome</keyword>
<evidence type="ECO:0000256" key="3">
    <source>
        <dbReference type="ARBA" id="ARBA00022692"/>
    </source>
</evidence>
<evidence type="ECO:0000256" key="5">
    <source>
        <dbReference type="ARBA" id="ARBA00022840"/>
    </source>
</evidence>
<feature type="transmembrane region" description="Helical" evidence="8">
    <location>
        <begin position="456"/>
        <end position="474"/>
    </location>
</feature>
<dbReference type="InterPro" id="IPR027417">
    <property type="entry name" value="P-loop_NTPase"/>
</dbReference>
<dbReference type="Pfam" id="PF00664">
    <property type="entry name" value="ABC_membrane"/>
    <property type="match status" value="2"/>
</dbReference>
<feature type="transmembrane region" description="Helical" evidence="8">
    <location>
        <begin position="109"/>
        <end position="131"/>
    </location>
</feature>
<dbReference type="EMBL" id="JAVFWL010000005">
    <property type="protein sequence ID" value="KAK6756630.1"/>
    <property type="molecule type" value="Genomic_DNA"/>
</dbReference>
<evidence type="ECO:0000313" key="11">
    <source>
        <dbReference type="EMBL" id="KAK6756630.1"/>
    </source>
</evidence>
<feature type="transmembrane region" description="Helical" evidence="8">
    <location>
        <begin position="200"/>
        <end position="220"/>
    </location>
</feature>